<dbReference type="Proteomes" id="UP001162880">
    <property type="component" value="Unassembled WGS sequence"/>
</dbReference>
<name>A0ABT0B7T1_9SPHN</name>
<dbReference type="EMBL" id="JALHLE010000057">
    <property type="protein sequence ID" value="MCJ2181063.1"/>
    <property type="molecule type" value="Genomic_DNA"/>
</dbReference>
<evidence type="ECO:0000313" key="2">
    <source>
        <dbReference type="Proteomes" id="UP001162880"/>
    </source>
</evidence>
<gene>
    <name evidence="1" type="ORF">MTR64_21065</name>
</gene>
<dbReference type="RefSeq" id="WP_243996530.1">
    <property type="nucleotide sequence ID" value="NZ_JALHLE010000057.1"/>
</dbReference>
<protein>
    <submittedName>
        <fullName evidence="1">Uncharacterized protein</fullName>
    </submittedName>
</protein>
<sequence length="64" mass="7270">MAIVFGSAMNKRQLPAASFERVYGRDVRGFCPGAESHTNGRFWRERSFMMVDGNDRVWSQTAAL</sequence>
<reference evidence="1" key="1">
    <citation type="submission" date="2022-03" db="EMBL/GenBank/DDBJ databases">
        <title>Identification of a novel bacterium isolated from mangrove sediments.</title>
        <authorList>
            <person name="Pan X."/>
        </authorList>
    </citation>
    <scope>NUCLEOTIDE SEQUENCE</scope>
    <source>
        <strain evidence="1">B2580</strain>
    </source>
</reference>
<evidence type="ECO:0000313" key="1">
    <source>
        <dbReference type="EMBL" id="MCJ2181063.1"/>
    </source>
</evidence>
<organism evidence="1 2">
    <name type="scientific">Novosphingobium album</name>
    <name type="common">ex Hu et al. 2023</name>
    <dbReference type="NCBI Taxonomy" id="2930093"/>
    <lineage>
        <taxon>Bacteria</taxon>
        <taxon>Pseudomonadati</taxon>
        <taxon>Pseudomonadota</taxon>
        <taxon>Alphaproteobacteria</taxon>
        <taxon>Sphingomonadales</taxon>
        <taxon>Sphingomonadaceae</taxon>
        <taxon>Novosphingobium</taxon>
    </lineage>
</organism>
<comment type="caution">
    <text evidence="1">The sequence shown here is derived from an EMBL/GenBank/DDBJ whole genome shotgun (WGS) entry which is preliminary data.</text>
</comment>
<accession>A0ABT0B7T1</accession>
<proteinExistence type="predicted"/>
<keyword evidence="2" id="KW-1185">Reference proteome</keyword>